<protein>
    <submittedName>
        <fullName evidence="1">Histidine phosphatase family protein</fullName>
    </submittedName>
</protein>
<name>A0A6H1WTZ5_9BACT</name>
<dbReference type="RefSeq" id="WP_168720011.1">
    <property type="nucleotide sequence ID" value="NZ_CP042909.1"/>
</dbReference>
<dbReference type="InterPro" id="IPR013078">
    <property type="entry name" value="His_Pase_superF_clade-1"/>
</dbReference>
<dbReference type="Proteomes" id="UP000501253">
    <property type="component" value="Chromosome"/>
</dbReference>
<proteinExistence type="predicted"/>
<dbReference type="GO" id="GO:0005737">
    <property type="term" value="C:cytoplasm"/>
    <property type="evidence" value="ECO:0007669"/>
    <property type="project" value="TreeGrafter"/>
</dbReference>
<dbReference type="Gene3D" id="3.40.50.1240">
    <property type="entry name" value="Phosphoglycerate mutase-like"/>
    <property type="match status" value="1"/>
</dbReference>
<evidence type="ECO:0000313" key="1">
    <source>
        <dbReference type="EMBL" id="QJA06658.1"/>
    </source>
</evidence>
<dbReference type="SUPFAM" id="SSF53254">
    <property type="entry name" value="Phosphoglycerate mutase-like"/>
    <property type="match status" value="1"/>
</dbReference>
<reference evidence="1 2" key="1">
    <citation type="submission" date="2019-08" db="EMBL/GenBank/DDBJ databases">
        <title>Complete genome sequence of Thermosulfurimonas marina SU872T, an anaerobic thermophilic chemolithoautotrophic bacterium isolated from a shallow marine hydrothermal vent.</title>
        <authorList>
            <person name="Allioux M."/>
            <person name="Jebbar M."/>
            <person name="Slobodkina G."/>
            <person name="Slobodkin A."/>
            <person name="Moalic Y."/>
            <person name="Frolova A."/>
            <person name="Shao Z."/>
            <person name="Alain K."/>
        </authorList>
    </citation>
    <scope>NUCLEOTIDE SEQUENCE [LARGE SCALE GENOMIC DNA]</scope>
    <source>
        <strain evidence="1 2">SU872</strain>
    </source>
</reference>
<dbReference type="KEGG" id="tmai:FVE67_07560"/>
<gene>
    <name evidence="1" type="ORF">FVE67_07560</name>
</gene>
<keyword evidence="2" id="KW-1185">Reference proteome</keyword>
<dbReference type="PANTHER" id="PTHR48100">
    <property type="entry name" value="BROAD-SPECIFICITY PHOSPHATASE YOR283W-RELATED"/>
    <property type="match status" value="1"/>
</dbReference>
<dbReference type="GO" id="GO:0016791">
    <property type="term" value="F:phosphatase activity"/>
    <property type="evidence" value="ECO:0007669"/>
    <property type="project" value="TreeGrafter"/>
</dbReference>
<dbReference type="Pfam" id="PF00300">
    <property type="entry name" value="His_Phos_1"/>
    <property type="match status" value="1"/>
</dbReference>
<accession>A0A6H1WTZ5</accession>
<dbReference type="InterPro" id="IPR050275">
    <property type="entry name" value="PGM_Phosphatase"/>
</dbReference>
<dbReference type="EMBL" id="CP042909">
    <property type="protein sequence ID" value="QJA06658.1"/>
    <property type="molecule type" value="Genomic_DNA"/>
</dbReference>
<evidence type="ECO:0000313" key="2">
    <source>
        <dbReference type="Proteomes" id="UP000501253"/>
    </source>
</evidence>
<dbReference type="AlphaFoldDB" id="A0A6H1WTZ5"/>
<sequence>MKSSNPLLVLLLRHEETLNPEGRLYGQEEVSLSETGRRRTEALVERLCRFPVRAVYGSDLSRSAYGAQRLAALTGAPLRLTPDLREIDFGAWTGRTFAELLKIPEFRLRLSDPEALAPPGGETLAELAQRALGVLTEIRREFSSGLVVIFGHGGLNRALLCRLLELPLRRFFSLEQRPGAVNLLVFYPEASPLLALFNAPSDLDLGPYLDYYGIGAHPYRRP</sequence>
<dbReference type="PANTHER" id="PTHR48100:SF1">
    <property type="entry name" value="HISTIDINE PHOSPHATASE FAMILY PROTEIN-RELATED"/>
    <property type="match status" value="1"/>
</dbReference>
<dbReference type="InterPro" id="IPR029033">
    <property type="entry name" value="His_PPase_superfam"/>
</dbReference>
<organism evidence="1 2">
    <name type="scientific">Thermosulfurimonas marina</name>
    <dbReference type="NCBI Taxonomy" id="2047767"/>
    <lineage>
        <taxon>Bacteria</taxon>
        <taxon>Pseudomonadati</taxon>
        <taxon>Thermodesulfobacteriota</taxon>
        <taxon>Thermodesulfobacteria</taxon>
        <taxon>Thermodesulfobacteriales</taxon>
        <taxon>Thermodesulfobacteriaceae</taxon>
        <taxon>Thermosulfurimonas</taxon>
    </lineage>
</organism>